<keyword evidence="4" id="KW-1133">Transmembrane helix</keyword>
<dbReference type="GO" id="GO:0031966">
    <property type="term" value="C:mitochondrial membrane"/>
    <property type="evidence" value="ECO:0007669"/>
    <property type="project" value="UniProtKB-SubCell"/>
</dbReference>
<dbReference type="PANTHER" id="PTHR28074:SF1">
    <property type="entry name" value="ATP SYNTHASE SUBUNIT K, MITOCHONDRIAL"/>
    <property type="match status" value="1"/>
</dbReference>
<gene>
    <name evidence="5" type="ORF">BKA67DRAFT_652636</name>
</gene>
<proteinExistence type="predicted"/>
<evidence type="ECO:0000256" key="4">
    <source>
        <dbReference type="SAM" id="Phobius"/>
    </source>
</evidence>
<dbReference type="Pfam" id="PF11022">
    <property type="entry name" value="ATP19"/>
    <property type="match status" value="1"/>
</dbReference>
<organism evidence="5 6">
    <name type="scientific">Truncatella angustata</name>
    <dbReference type="NCBI Taxonomy" id="152316"/>
    <lineage>
        <taxon>Eukaryota</taxon>
        <taxon>Fungi</taxon>
        <taxon>Dikarya</taxon>
        <taxon>Ascomycota</taxon>
        <taxon>Pezizomycotina</taxon>
        <taxon>Sordariomycetes</taxon>
        <taxon>Xylariomycetidae</taxon>
        <taxon>Amphisphaeriales</taxon>
        <taxon>Sporocadaceae</taxon>
        <taxon>Truncatella</taxon>
    </lineage>
</organism>
<comment type="subcellular location">
    <subcellularLocation>
        <location evidence="1">Mitochondrion membrane</location>
    </subcellularLocation>
</comment>
<keyword evidence="6" id="KW-1185">Reference proteome</keyword>
<dbReference type="RefSeq" id="XP_045963536.1">
    <property type="nucleotide sequence ID" value="XM_046106199.1"/>
</dbReference>
<dbReference type="AlphaFoldDB" id="A0A9P9A3M8"/>
<reference evidence="5" key="1">
    <citation type="journal article" date="2021" name="Nat. Commun.">
        <title>Genetic determinants of endophytism in the Arabidopsis root mycobiome.</title>
        <authorList>
            <person name="Mesny F."/>
            <person name="Miyauchi S."/>
            <person name="Thiergart T."/>
            <person name="Pickel B."/>
            <person name="Atanasova L."/>
            <person name="Karlsson M."/>
            <person name="Huettel B."/>
            <person name="Barry K.W."/>
            <person name="Haridas S."/>
            <person name="Chen C."/>
            <person name="Bauer D."/>
            <person name="Andreopoulos W."/>
            <person name="Pangilinan J."/>
            <person name="LaButti K."/>
            <person name="Riley R."/>
            <person name="Lipzen A."/>
            <person name="Clum A."/>
            <person name="Drula E."/>
            <person name="Henrissat B."/>
            <person name="Kohler A."/>
            <person name="Grigoriev I.V."/>
            <person name="Martin F.M."/>
            <person name="Hacquard S."/>
        </authorList>
    </citation>
    <scope>NUCLEOTIDE SEQUENCE</scope>
    <source>
        <strain evidence="5">MPI-SDFR-AT-0073</strain>
    </source>
</reference>
<evidence type="ECO:0000313" key="5">
    <source>
        <dbReference type="EMBL" id="KAH6659405.1"/>
    </source>
</evidence>
<evidence type="ECO:0000256" key="2">
    <source>
        <dbReference type="ARBA" id="ARBA00023128"/>
    </source>
</evidence>
<evidence type="ECO:0000256" key="1">
    <source>
        <dbReference type="ARBA" id="ARBA00004325"/>
    </source>
</evidence>
<feature type="transmembrane region" description="Helical" evidence="4">
    <location>
        <begin position="12"/>
        <end position="33"/>
    </location>
</feature>
<dbReference type="OrthoDB" id="2094445at2759"/>
<accession>A0A9P9A3M8</accession>
<dbReference type="GO" id="GO:0015986">
    <property type="term" value="P:proton motive force-driven ATP synthesis"/>
    <property type="evidence" value="ECO:0007669"/>
    <property type="project" value="TreeGrafter"/>
</dbReference>
<protein>
    <submittedName>
        <fullName evidence="5">Uncharacterized protein</fullName>
    </submittedName>
</protein>
<dbReference type="EMBL" id="JAGPXC010000001">
    <property type="protein sequence ID" value="KAH6659405.1"/>
    <property type="molecule type" value="Genomic_DNA"/>
</dbReference>
<name>A0A9P9A3M8_9PEZI</name>
<evidence type="ECO:0000313" key="6">
    <source>
        <dbReference type="Proteomes" id="UP000758603"/>
    </source>
</evidence>
<dbReference type="PANTHER" id="PTHR28074">
    <property type="entry name" value="ATP SYNTHASE SUBUNIT K, MITOCHONDRIAL"/>
    <property type="match status" value="1"/>
</dbReference>
<keyword evidence="3 4" id="KW-0472">Membrane</keyword>
<keyword evidence="2" id="KW-0496">Mitochondrion</keyword>
<dbReference type="Proteomes" id="UP000758603">
    <property type="component" value="Unassembled WGS sequence"/>
</dbReference>
<comment type="caution">
    <text evidence="5">The sequence shown here is derived from an EMBL/GenBank/DDBJ whole genome shotgun (WGS) entry which is preliminary data.</text>
</comment>
<evidence type="ECO:0000256" key="3">
    <source>
        <dbReference type="ARBA" id="ARBA00023136"/>
    </source>
</evidence>
<keyword evidence="4" id="KW-0812">Transmembrane</keyword>
<dbReference type="GeneID" id="70135090"/>
<dbReference type="InterPro" id="IPR021278">
    <property type="entry name" value="ATP19"/>
</dbReference>
<sequence>MVQKYNIMGAQIGSHYLAMGVLSALFGGTYLAVGGGGSKASAVTKAPPINASSSDEENFIKNFLDEANKGEKTAAKH</sequence>